<gene>
    <name evidence="7" type="ORF">WG617_01185</name>
</gene>
<dbReference type="CDD" id="cd09898">
    <property type="entry name" value="H3TH_53EXO"/>
    <property type="match status" value="1"/>
</dbReference>
<dbReference type="Gene3D" id="3.40.50.1010">
    <property type="entry name" value="5'-nuclease"/>
    <property type="match status" value="1"/>
</dbReference>
<organism evidence="7 8">
    <name type="scientific">Mycoplasmopsis felifaucium</name>
    <dbReference type="NCBI Taxonomy" id="35768"/>
    <lineage>
        <taxon>Bacteria</taxon>
        <taxon>Bacillati</taxon>
        <taxon>Mycoplasmatota</taxon>
        <taxon>Mycoplasmoidales</taxon>
        <taxon>Metamycoplasmataceae</taxon>
        <taxon>Mycoplasmopsis</taxon>
    </lineage>
</organism>
<dbReference type="Proteomes" id="UP001477443">
    <property type="component" value="Chromosome"/>
</dbReference>
<dbReference type="GO" id="GO:0004527">
    <property type="term" value="F:exonuclease activity"/>
    <property type="evidence" value="ECO:0007669"/>
    <property type="project" value="UniProtKB-KW"/>
</dbReference>
<dbReference type="InterPro" id="IPR029060">
    <property type="entry name" value="PIN-like_dom_sf"/>
</dbReference>
<dbReference type="InterPro" id="IPR020045">
    <property type="entry name" value="DNA_polI_H3TH"/>
</dbReference>
<dbReference type="Gene3D" id="1.10.150.20">
    <property type="entry name" value="5' to 3' exonuclease, C-terminal subdomain"/>
    <property type="match status" value="1"/>
</dbReference>
<dbReference type="InterPro" id="IPR002421">
    <property type="entry name" value="5-3_exonuclease"/>
</dbReference>
<keyword evidence="8" id="KW-1185">Reference proteome</keyword>
<dbReference type="SMART" id="SM00475">
    <property type="entry name" value="53EXOc"/>
    <property type="match status" value="1"/>
</dbReference>
<dbReference type="InterPro" id="IPR008918">
    <property type="entry name" value="HhH2"/>
</dbReference>
<proteinExistence type="predicted"/>
<dbReference type="SUPFAM" id="SSF88723">
    <property type="entry name" value="PIN domain-like"/>
    <property type="match status" value="1"/>
</dbReference>
<protein>
    <recommendedName>
        <fullName evidence="5">5'-3' exonuclease</fullName>
    </recommendedName>
</protein>
<dbReference type="EMBL" id="CP148067">
    <property type="protein sequence ID" value="WXL29248.1"/>
    <property type="molecule type" value="Genomic_DNA"/>
</dbReference>
<keyword evidence="1" id="KW-0540">Nuclease</keyword>
<keyword evidence="7" id="KW-0269">Exonuclease</keyword>
<evidence type="ECO:0000256" key="5">
    <source>
        <dbReference type="ARBA" id="ARBA00050026"/>
    </source>
</evidence>
<evidence type="ECO:0000313" key="8">
    <source>
        <dbReference type="Proteomes" id="UP001477443"/>
    </source>
</evidence>
<reference evidence="7" key="1">
    <citation type="submission" date="2024-03" db="EMBL/GenBank/DDBJ databases">
        <title>Complete genome sequence of Mycoplasma felifaucium Z921 isolated from the trachea of a cheetah.</title>
        <authorList>
            <person name="Spergser J."/>
        </authorList>
    </citation>
    <scope>NUCLEOTIDE SEQUENCE [LARGE SCALE GENOMIC DNA]</scope>
    <source>
        <strain evidence="7">Z921</strain>
    </source>
</reference>
<dbReference type="PANTHER" id="PTHR42646">
    <property type="entry name" value="FLAP ENDONUCLEASE XNI"/>
    <property type="match status" value="1"/>
</dbReference>
<sequence>MSKNKLLLVDGNLLMFQSFYASFNPNFPDNVLRAPNGITTNGVHVFFQTLFKVLKLVNPTHLFIAFDAHGETKRHQIFEDYKSGRSKAPVIIYEQFDAVKEILTSMKIKWFEKVGDEADDLIATLASNNKGFDNIVFSKDKDLLQLVCTNTSILQTSKSFGGNLTYKVINLHNFKEEYGINPEQIPDYKGLAGDSSDNLKGVQGIGPKTAITLLNEFGTLENIYKNIETLKGKVKENLLNDKESGFFCKQLATLNENVDMDKNIDWYIINIDEAGTTEAFNKYGLNAVLKAFWTYLK</sequence>
<dbReference type="PANTHER" id="PTHR42646:SF2">
    <property type="entry name" value="5'-3' EXONUCLEASE FAMILY PROTEIN"/>
    <property type="match status" value="1"/>
</dbReference>
<comment type="function">
    <text evidence="4">5'-3' exonuclease acting preferentially on double-stranded DNA.</text>
</comment>
<keyword evidence="2" id="KW-0378">Hydrolase</keyword>
<keyword evidence="3" id="KW-0238">DNA-binding</keyword>
<evidence type="ECO:0000256" key="3">
    <source>
        <dbReference type="ARBA" id="ARBA00023125"/>
    </source>
</evidence>
<dbReference type="SMART" id="SM00279">
    <property type="entry name" value="HhH2"/>
    <property type="match status" value="1"/>
</dbReference>
<dbReference type="SUPFAM" id="SSF47807">
    <property type="entry name" value="5' to 3' exonuclease, C-terminal subdomain"/>
    <property type="match status" value="1"/>
</dbReference>
<feature type="domain" description="5'-3' exonuclease" evidence="6">
    <location>
        <begin position="4"/>
        <end position="272"/>
    </location>
</feature>
<dbReference type="InterPro" id="IPR036279">
    <property type="entry name" value="5-3_exonuclease_C_sf"/>
</dbReference>
<dbReference type="Pfam" id="PF01367">
    <property type="entry name" value="5_3_exonuc"/>
    <property type="match status" value="1"/>
</dbReference>
<dbReference type="InterPro" id="IPR020046">
    <property type="entry name" value="5-3_exonucl_a-hlix_arch_N"/>
</dbReference>
<dbReference type="Pfam" id="PF02739">
    <property type="entry name" value="5_3_exonuc_N"/>
    <property type="match status" value="1"/>
</dbReference>
<dbReference type="NCBIfam" id="NF011546">
    <property type="entry name" value="PRK14976.1-3"/>
    <property type="match status" value="1"/>
</dbReference>
<dbReference type="RefSeq" id="WP_338822876.1">
    <property type="nucleotide sequence ID" value="NZ_CP148067.1"/>
</dbReference>
<evidence type="ECO:0000256" key="2">
    <source>
        <dbReference type="ARBA" id="ARBA00022801"/>
    </source>
</evidence>
<accession>A0ABZ2RQE2</accession>
<dbReference type="CDD" id="cd09859">
    <property type="entry name" value="PIN_53EXO"/>
    <property type="match status" value="1"/>
</dbReference>
<evidence type="ECO:0000259" key="6">
    <source>
        <dbReference type="SMART" id="SM00475"/>
    </source>
</evidence>
<evidence type="ECO:0000256" key="1">
    <source>
        <dbReference type="ARBA" id="ARBA00022722"/>
    </source>
</evidence>
<name>A0ABZ2RQE2_9BACT</name>
<evidence type="ECO:0000256" key="4">
    <source>
        <dbReference type="ARBA" id="ARBA00049957"/>
    </source>
</evidence>
<dbReference type="NCBIfam" id="NF011547">
    <property type="entry name" value="PRK14976.1-4"/>
    <property type="match status" value="1"/>
</dbReference>
<evidence type="ECO:0000313" key="7">
    <source>
        <dbReference type="EMBL" id="WXL29248.1"/>
    </source>
</evidence>
<dbReference type="InterPro" id="IPR038969">
    <property type="entry name" value="FEN"/>
</dbReference>